<evidence type="ECO:0000256" key="1">
    <source>
        <dbReference type="ARBA" id="ARBA00006484"/>
    </source>
</evidence>
<dbReference type="RefSeq" id="WP_136887566.1">
    <property type="nucleotide sequence ID" value="NZ_SUNI01000032.1"/>
</dbReference>
<dbReference type="GO" id="GO:0016491">
    <property type="term" value="F:oxidoreductase activity"/>
    <property type="evidence" value="ECO:0007669"/>
    <property type="project" value="UniProtKB-KW"/>
</dbReference>
<evidence type="ECO:0000259" key="4">
    <source>
        <dbReference type="SMART" id="SM00822"/>
    </source>
</evidence>
<sequence>MSDSSRHPRVVVITGASAGVGRATAQEFAAHGWRVGLVARGRAGLEGARADVERRGGTAMVLPADVADAEAVAQAAQTVMDRWGRIDLWINAAMATVLAPVSEITPDEFRRVTEVTYLGQVYGTQAALRHMQRQGRGTIVSIGSALAYRGIPLQAPYCAAKFATRGFLDALRAELLHENSPVRLTEIHLPAVNTPQFDWARNKMPYKAQPVPPIHHPEAIARAIYRAALEAPREVWLAGSAVQAILADAAAPALVDKVLARQAYSGQQTEEPDDDRPDNLFEPMDDQVDHGASGRFGEAARPHVSAYRPARLRAGAAAIAGLVTYGVVRTLFDLKEKDRNTRSSQR</sequence>
<dbReference type="EMBL" id="SUNI01000032">
    <property type="protein sequence ID" value="TJZ89497.1"/>
    <property type="molecule type" value="Genomic_DNA"/>
</dbReference>
<keyword evidence="6" id="KW-1185">Reference proteome</keyword>
<comment type="similarity">
    <text evidence="1">Belongs to the short-chain dehydrogenases/reductases (SDR) family.</text>
</comment>
<evidence type="ECO:0000256" key="3">
    <source>
        <dbReference type="SAM" id="MobiDB-lite"/>
    </source>
</evidence>
<dbReference type="GO" id="GO:0016020">
    <property type="term" value="C:membrane"/>
    <property type="evidence" value="ECO:0007669"/>
    <property type="project" value="TreeGrafter"/>
</dbReference>
<dbReference type="Proteomes" id="UP000309747">
    <property type="component" value="Unassembled WGS sequence"/>
</dbReference>
<dbReference type="Gene3D" id="3.40.50.720">
    <property type="entry name" value="NAD(P)-binding Rossmann-like Domain"/>
    <property type="match status" value="1"/>
</dbReference>
<name>A0A4U0R425_9RHOB</name>
<feature type="domain" description="Ketoreductase" evidence="4">
    <location>
        <begin position="9"/>
        <end position="193"/>
    </location>
</feature>
<dbReference type="Pfam" id="PF00106">
    <property type="entry name" value="adh_short"/>
    <property type="match status" value="1"/>
</dbReference>
<dbReference type="PRINTS" id="PR00081">
    <property type="entry name" value="GDHRDH"/>
</dbReference>
<dbReference type="InterPro" id="IPR020904">
    <property type="entry name" value="Sc_DH/Rdtase_CS"/>
</dbReference>
<dbReference type="InterPro" id="IPR057326">
    <property type="entry name" value="KR_dom"/>
</dbReference>
<protein>
    <submittedName>
        <fullName evidence="5">SDR family NAD(P)-dependent oxidoreductase</fullName>
    </submittedName>
</protein>
<dbReference type="InterPro" id="IPR002347">
    <property type="entry name" value="SDR_fam"/>
</dbReference>
<organism evidence="5 6">
    <name type="scientific">Paracoccus gahaiensis</name>
    <dbReference type="NCBI Taxonomy" id="1706839"/>
    <lineage>
        <taxon>Bacteria</taxon>
        <taxon>Pseudomonadati</taxon>
        <taxon>Pseudomonadota</taxon>
        <taxon>Alphaproteobacteria</taxon>
        <taxon>Rhodobacterales</taxon>
        <taxon>Paracoccaceae</taxon>
        <taxon>Paracoccus</taxon>
    </lineage>
</organism>
<keyword evidence="2" id="KW-0560">Oxidoreductase</keyword>
<evidence type="ECO:0000256" key="2">
    <source>
        <dbReference type="ARBA" id="ARBA00023002"/>
    </source>
</evidence>
<reference evidence="5 6" key="1">
    <citation type="submission" date="2019-04" db="EMBL/GenBank/DDBJ databases">
        <authorList>
            <person name="Li J."/>
        </authorList>
    </citation>
    <scope>NUCLEOTIDE SEQUENCE [LARGE SCALE GENOMIC DNA]</scope>
    <source>
        <strain evidence="5 6">KCTC 42687</strain>
    </source>
</reference>
<dbReference type="NCBIfam" id="NF005495">
    <property type="entry name" value="PRK07109.1"/>
    <property type="match status" value="1"/>
</dbReference>
<accession>A0A4U0R425</accession>
<feature type="region of interest" description="Disordered" evidence="3">
    <location>
        <begin position="264"/>
        <end position="297"/>
    </location>
</feature>
<dbReference type="PROSITE" id="PS00061">
    <property type="entry name" value="ADH_SHORT"/>
    <property type="match status" value="1"/>
</dbReference>
<evidence type="ECO:0000313" key="6">
    <source>
        <dbReference type="Proteomes" id="UP000309747"/>
    </source>
</evidence>
<dbReference type="PANTHER" id="PTHR44196:SF1">
    <property type="entry name" value="DEHYDROGENASE_REDUCTASE SDR FAMILY MEMBER 7B"/>
    <property type="match status" value="1"/>
</dbReference>
<dbReference type="InterPro" id="IPR036291">
    <property type="entry name" value="NAD(P)-bd_dom_sf"/>
</dbReference>
<dbReference type="SUPFAM" id="SSF51735">
    <property type="entry name" value="NAD(P)-binding Rossmann-fold domains"/>
    <property type="match status" value="1"/>
</dbReference>
<dbReference type="AlphaFoldDB" id="A0A4U0R425"/>
<evidence type="ECO:0000313" key="5">
    <source>
        <dbReference type="EMBL" id="TJZ89497.1"/>
    </source>
</evidence>
<comment type="caution">
    <text evidence="5">The sequence shown here is derived from an EMBL/GenBank/DDBJ whole genome shotgun (WGS) entry which is preliminary data.</text>
</comment>
<dbReference type="PANTHER" id="PTHR44196">
    <property type="entry name" value="DEHYDROGENASE/REDUCTASE SDR FAMILY MEMBER 7B"/>
    <property type="match status" value="1"/>
</dbReference>
<dbReference type="OrthoDB" id="9781689at2"/>
<dbReference type="SMART" id="SM00822">
    <property type="entry name" value="PKS_KR"/>
    <property type="match status" value="1"/>
</dbReference>
<proteinExistence type="inferred from homology"/>
<gene>
    <name evidence="5" type="ORF">FA743_18575</name>
</gene>